<protein>
    <submittedName>
        <fullName evidence="1">Uncharacterized protein</fullName>
    </submittedName>
</protein>
<name>A0ABP7CIF7_9PSEU</name>
<proteinExistence type="predicted"/>
<dbReference type="Proteomes" id="UP001500711">
    <property type="component" value="Unassembled WGS sequence"/>
</dbReference>
<evidence type="ECO:0000313" key="2">
    <source>
        <dbReference type="Proteomes" id="UP001500711"/>
    </source>
</evidence>
<dbReference type="EMBL" id="BAABBE010000071">
    <property type="protein sequence ID" value="GAA3688660.1"/>
    <property type="molecule type" value="Genomic_DNA"/>
</dbReference>
<reference evidence="2" key="1">
    <citation type="journal article" date="2019" name="Int. J. Syst. Evol. Microbiol.">
        <title>The Global Catalogue of Microorganisms (GCM) 10K type strain sequencing project: providing services to taxonomists for standard genome sequencing and annotation.</title>
        <authorList>
            <consortium name="The Broad Institute Genomics Platform"/>
            <consortium name="The Broad Institute Genome Sequencing Center for Infectious Disease"/>
            <person name="Wu L."/>
            <person name="Ma J."/>
        </authorList>
    </citation>
    <scope>NUCLEOTIDE SEQUENCE [LARGE SCALE GENOMIC DNA]</scope>
    <source>
        <strain evidence="2">JCM 17494</strain>
    </source>
</reference>
<comment type="caution">
    <text evidence="1">The sequence shown here is derived from an EMBL/GenBank/DDBJ whole genome shotgun (WGS) entry which is preliminary data.</text>
</comment>
<evidence type="ECO:0000313" key="1">
    <source>
        <dbReference type="EMBL" id="GAA3688660.1"/>
    </source>
</evidence>
<organism evidence="1 2">
    <name type="scientific">Lentzea roselyniae</name>
    <dbReference type="NCBI Taxonomy" id="531940"/>
    <lineage>
        <taxon>Bacteria</taxon>
        <taxon>Bacillati</taxon>
        <taxon>Actinomycetota</taxon>
        <taxon>Actinomycetes</taxon>
        <taxon>Pseudonocardiales</taxon>
        <taxon>Pseudonocardiaceae</taxon>
        <taxon>Lentzea</taxon>
    </lineage>
</organism>
<gene>
    <name evidence="1" type="ORF">GCM10022267_89300</name>
</gene>
<sequence length="83" mass="9159">MVTINDILAGQTVLDIECLDRIYPNLYVPTLQVGGQVMLFLWHRGFPIISPAYVGQIGQRSALRNQTRARGGLAVVFQDVTTA</sequence>
<keyword evidence="2" id="KW-1185">Reference proteome</keyword>
<accession>A0ABP7CIF7</accession>